<dbReference type="Proteomes" id="UP000681075">
    <property type="component" value="Unassembled WGS sequence"/>
</dbReference>
<dbReference type="RefSeq" id="WP_420244627.1">
    <property type="nucleotide sequence ID" value="NZ_BOPV01000001.1"/>
</dbReference>
<comment type="caution">
    <text evidence="1">The sequence shown here is derived from an EMBL/GenBank/DDBJ whole genome shotgun (WGS) entry which is preliminary data.</text>
</comment>
<evidence type="ECO:0000313" key="2">
    <source>
        <dbReference type="Proteomes" id="UP000681075"/>
    </source>
</evidence>
<reference evidence="1" key="1">
    <citation type="submission" date="2021-02" db="EMBL/GenBank/DDBJ databases">
        <title>Genome sequence of Rhodospirillales sp. strain TMPK1 isolated from soil.</title>
        <authorList>
            <person name="Nakai R."/>
            <person name="Kusada H."/>
            <person name="Tamaki H."/>
        </authorList>
    </citation>
    <scope>NUCLEOTIDE SEQUENCE</scope>
    <source>
        <strain evidence="1">TMPK1</strain>
    </source>
</reference>
<gene>
    <name evidence="1" type="ORF">TMPK1_34590</name>
</gene>
<name>A0A8S8XGZ0_9PROT</name>
<dbReference type="AlphaFoldDB" id="A0A8S8XGZ0"/>
<protein>
    <submittedName>
        <fullName evidence="1">Uncharacterized protein</fullName>
    </submittedName>
</protein>
<keyword evidence="2" id="KW-1185">Reference proteome</keyword>
<organism evidence="1 2">
    <name type="scientific">Roseiterribacter gracilis</name>
    <dbReference type="NCBI Taxonomy" id="2812848"/>
    <lineage>
        <taxon>Bacteria</taxon>
        <taxon>Pseudomonadati</taxon>
        <taxon>Pseudomonadota</taxon>
        <taxon>Alphaproteobacteria</taxon>
        <taxon>Rhodospirillales</taxon>
        <taxon>Roseiterribacteraceae</taxon>
        <taxon>Roseiterribacter</taxon>
    </lineage>
</organism>
<dbReference type="EMBL" id="BOPV01000001">
    <property type="protein sequence ID" value="GIL41222.1"/>
    <property type="molecule type" value="Genomic_DNA"/>
</dbReference>
<evidence type="ECO:0000313" key="1">
    <source>
        <dbReference type="EMBL" id="GIL41222.1"/>
    </source>
</evidence>
<proteinExistence type="predicted"/>
<sequence length="264" mass="28462">MDSLSDKDEKAKPSKRGYSQRTLKVLWGLSGNRCAHPECEQCLVADATEGSEQLVVGEIAHIYAISEDGPRGKAGLTEAELNHASNLIILCPTHHTIVDGQHGTYPAETLLSWKVRHERKFGDALSISIASIGFAELEVAAKALMGTKVDVPSGGLANIPPTDKIEKNALGPTSALMLTMGAAKSHEVAALFIRMAQLDPNFPDRLRAGFTDRYKKARDAGALGDELFIDLLQWACGGSDDHGRQASGLCILSHLFILCDVFEK</sequence>
<accession>A0A8S8XGZ0</accession>